<dbReference type="AlphaFoldDB" id="A0AAW3V0A2"/>
<accession>A0AAW3V0A2</accession>
<dbReference type="EMBL" id="JACIIK010000009">
    <property type="protein sequence ID" value="MBB6204350.1"/>
    <property type="molecule type" value="Genomic_DNA"/>
</dbReference>
<organism evidence="1 2">
    <name type="scientific">Paraburkholderia fungorum</name>
    <dbReference type="NCBI Taxonomy" id="134537"/>
    <lineage>
        <taxon>Bacteria</taxon>
        <taxon>Pseudomonadati</taxon>
        <taxon>Pseudomonadota</taxon>
        <taxon>Betaproteobacteria</taxon>
        <taxon>Burkholderiales</taxon>
        <taxon>Burkholderiaceae</taxon>
        <taxon>Paraburkholderia</taxon>
    </lineage>
</organism>
<comment type="caution">
    <text evidence="1">The sequence shown here is derived from an EMBL/GenBank/DDBJ whole genome shotgun (WGS) entry which is preliminary data.</text>
</comment>
<gene>
    <name evidence="1" type="ORF">GGD69_005244</name>
</gene>
<dbReference type="RefSeq" id="WP_183800766.1">
    <property type="nucleotide sequence ID" value="NZ_JACIII010000013.1"/>
</dbReference>
<evidence type="ECO:0000313" key="1">
    <source>
        <dbReference type="EMBL" id="MBB6204350.1"/>
    </source>
</evidence>
<dbReference type="Proteomes" id="UP000518681">
    <property type="component" value="Unassembled WGS sequence"/>
</dbReference>
<reference evidence="1 2" key="1">
    <citation type="submission" date="2020-08" db="EMBL/GenBank/DDBJ databases">
        <title>Genomic Encyclopedia of Type Strains, Phase IV (KMG-V): Genome sequencing to study the core and pangenomes of soil and plant-associated prokaryotes.</title>
        <authorList>
            <person name="Whitman W."/>
        </authorList>
    </citation>
    <scope>NUCLEOTIDE SEQUENCE [LARGE SCALE GENOMIC DNA]</scope>
    <source>
        <strain evidence="1 2">SEMIA 4013</strain>
    </source>
</reference>
<name>A0AAW3V0A2_9BURK</name>
<evidence type="ECO:0000313" key="2">
    <source>
        <dbReference type="Proteomes" id="UP000518681"/>
    </source>
</evidence>
<proteinExistence type="predicted"/>
<sequence length="160" mass="16999">MIRIEKMKIKTRKAAPWIAGVAFGVVVGSVLSHAPLCRRPSMMLDNAEAQYCDIRGSADVGERGHGYPADGERTGLGLRLADAAGYQILFLAGQHQSEETGRRVAMMLGADGGYLNAHGQYVGADGQWSLSASHLNDSPARDADPGTVALLVKKPVGLRN</sequence>
<protein>
    <submittedName>
        <fullName evidence="1">Uncharacterized protein</fullName>
    </submittedName>
</protein>